<feature type="signal peptide" evidence="1">
    <location>
        <begin position="1"/>
        <end position="26"/>
    </location>
</feature>
<evidence type="ECO:0008006" key="4">
    <source>
        <dbReference type="Google" id="ProtNLM"/>
    </source>
</evidence>
<evidence type="ECO:0000256" key="1">
    <source>
        <dbReference type="SAM" id="SignalP"/>
    </source>
</evidence>
<gene>
    <name evidence="2" type="ORF">CAL65_10560</name>
</gene>
<proteinExistence type="predicted"/>
<dbReference type="AlphaFoldDB" id="A0A3E0WWP0"/>
<dbReference type="OrthoDB" id="10265at2"/>
<protein>
    <recommendedName>
        <fullName evidence="4">DUF5723 domain-containing protein</fullName>
    </recommendedName>
</protein>
<feature type="chain" id="PRO_5017765361" description="DUF5723 domain-containing protein" evidence="1">
    <location>
        <begin position="27"/>
        <end position="384"/>
    </location>
</feature>
<reference evidence="3" key="1">
    <citation type="submission" date="2017-05" db="EMBL/GenBank/DDBJ databases">
        <authorList>
            <person name="Sharma S."/>
            <person name="Sidhu C."/>
            <person name="Pinnaka A.K."/>
        </authorList>
    </citation>
    <scope>NUCLEOTIDE SEQUENCE [LARGE SCALE GENOMIC DNA]</scope>
    <source>
        <strain evidence="3">AK93</strain>
    </source>
</reference>
<accession>A0A3E0WWP0</accession>
<dbReference type="RefSeq" id="WP_116301865.1">
    <property type="nucleotide sequence ID" value="NZ_NFZV01000007.1"/>
</dbReference>
<sequence length="384" mass="41186">MRRNNTYNALVVAGALALGVSGGAQASSYEYPSLHKDPRVLGMGGANVAVGGHTRSMFTNPAGLSRVKRGLQVDILPLQIALGDNVNSFGSDLTDALDIDDDDEQREELNAVLREYRGENLHLGLGTLPAVSWRGTVAGHDVTFAAGMLADTQLNVRAHQGMGSEGLLAVNGGGVFGPVFGASYDWEQFSFGASVKMLERHGINRSYTVTEIIEYTDDDNDKDFSDDVVDGSAVGIDLGVIYDAMPAHPLRPTVGFSLLNVGDMDFGDAGVMPMTANIGAAIHPEVPYIAGLTLALDYVDIFNGYEQDKDRLKRLHLGAEAMIWQNRLTDFAVRAGLHQGHLTAGVEMRLAAISFGLMTYAEEVGAYGGQDADRRYMATVNIGW</sequence>
<evidence type="ECO:0000313" key="3">
    <source>
        <dbReference type="Proteomes" id="UP000256763"/>
    </source>
</evidence>
<dbReference type="EMBL" id="NFZW01000009">
    <property type="protein sequence ID" value="RFA36415.1"/>
    <property type="molecule type" value="Genomic_DNA"/>
</dbReference>
<dbReference type="Gene3D" id="2.40.160.60">
    <property type="entry name" value="Outer membrane protein transport protein (OMPP1/FadL/TodX)"/>
    <property type="match status" value="1"/>
</dbReference>
<dbReference type="Proteomes" id="UP000256763">
    <property type="component" value="Unassembled WGS sequence"/>
</dbReference>
<keyword evidence="1" id="KW-0732">Signal</keyword>
<name>A0A3E0WWP0_9GAMM</name>
<keyword evidence="3" id="KW-1185">Reference proteome</keyword>
<organism evidence="2 3">
    <name type="scientific">Alkalilimnicola ehrlichii</name>
    <dbReference type="NCBI Taxonomy" id="351052"/>
    <lineage>
        <taxon>Bacteria</taxon>
        <taxon>Pseudomonadati</taxon>
        <taxon>Pseudomonadota</taxon>
        <taxon>Gammaproteobacteria</taxon>
        <taxon>Chromatiales</taxon>
        <taxon>Ectothiorhodospiraceae</taxon>
        <taxon>Alkalilimnicola</taxon>
    </lineage>
</organism>
<comment type="caution">
    <text evidence="2">The sequence shown here is derived from an EMBL/GenBank/DDBJ whole genome shotgun (WGS) entry which is preliminary data.</text>
</comment>
<evidence type="ECO:0000313" key="2">
    <source>
        <dbReference type="EMBL" id="RFA36415.1"/>
    </source>
</evidence>